<proteinExistence type="predicted"/>
<sequence>MNDNKIHTVEIKSTGDKYSQAETVYAHLQQLVVQLQKNMELNSTGNNYAAYLHGQIYGIALTLRLLYPGPGNWGEKAALLIRPVLTEHRCDCQ</sequence>
<organism evidence="1 2">
    <name type="scientific">Desulfallas thermosapovorans DSM 6562</name>
    <dbReference type="NCBI Taxonomy" id="1121431"/>
    <lineage>
        <taxon>Bacteria</taxon>
        <taxon>Bacillati</taxon>
        <taxon>Bacillota</taxon>
        <taxon>Clostridia</taxon>
        <taxon>Eubacteriales</taxon>
        <taxon>Desulfallaceae</taxon>
        <taxon>Desulfallas</taxon>
    </lineage>
</organism>
<keyword evidence="1" id="KW-0418">Kinase</keyword>
<dbReference type="GO" id="GO:0016301">
    <property type="term" value="F:kinase activity"/>
    <property type="evidence" value="ECO:0007669"/>
    <property type="project" value="UniProtKB-KW"/>
</dbReference>
<comment type="caution">
    <text evidence="1">The sequence shown here is derived from an EMBL/GenBank/DDBJ whole genome shotgun (WGS) entry which is preliminary data.</text>
</comment>
<accession>A0A5S4ZXF4</accession>
<dbReference type="RefSeq" id="WP_166510094.1">
    <property type="nucleotide sequence ID" value="NZ_VNHM01000001.1"/>
</dbReference>
<dbReference type="Proteomes" id="UP000323166">
    <property type="component" value="Unassembled WGS sequence"/>
</dbReference>
<protein>
    <submittedName>
        <fullName evidence="1">LAO/AO transport system kinase</fullName>
    </submittedName>
</protein>
<name>A0A5S4ZXF4_9FIRM</name>
<gene>
    <name evidence="1" type="ORF">LX24_00043</name>
</gene>
<keyword evidence="1" id="KW-0808">Transferase</keyword>
<keyword evidence="2" id="KW-1185">Reference proteome</keyword>
<evidence type="ECO:0000313" key="1">
    <source>
        <dbReference type="EMBL" id="TYO97761.1"/>
    </source>
</evidence>
<reference evidence="1 2" key="1">
    <citation type="submission" date="2019-07" db="EMBL/GenBank/DDBJ databases">
        <title>Genomic Encyclopedia of Type Strains, Phase I: the one thousand microbial genomes (KMG-I) project.</title>
        <authorList>
            <person name="Kyrpides N."/>
        </authorList>
    </citation>
    <scope>NUCLEOTIDE SEQUENCE [LARGE SCALE GENOMIC DNA]</scope>
    <source>
        <strain evidence="1 2">DSM 6562</strain>
    </source>
</reference>
<evidence type="ECO:0000313" key="2">
    <source>
        <dbReference type="Proteomes" id="UP000323166"/>
    </source>
</evidence>
<dbReference type="EMBL" id="VNHM01000001">
    <property type="protein sequence ID" value="TYO97761.1"/>
    <property type="molecule type" value="Genomic_DNA"/>
</dbReference>
<dbReference type="AlphaFoldDB" id="A0A5S4ZXF4"/>